<sequence length="151" mass="16047">MIETFCLEAAAILALGSGSSSSNTSPRSRVVSECDVRVQNAVSLSSEVVLGPDSPPKTSTSPLRHKHMAHLHFPRRTVSSGPAQSGSLPTAAHRRPSLAAPGIASFQARLALWTPPRSSRASRTCGLPFPCMRHATSAARFNPLKKILLNI</sequence>
<reference evidence="2" key="1">
    <citation type="journal article" date="2020" name="Stud. Mycol.">
        <title>101 Dothideomycetes genomes: a test case for predicting lifestyles and emergence of pathogens.</title>
        <authorList>
            <person name="Haridas S."/>
            <person name="Albert R."/>
            <person name="Binder M."/>
            <person name="Bloem J."/>
            <person name="Labutti K."/>
            <person name="Salamov A."/>
            <person name="Andreopoulos B."/>
            <person name="Baker S."/>
            <person name="Barry K."/>
            <person name="Bills G."/>
            <person name="Bluhm B."/>
            <person name="Cannon C."/>
            <person name="Castanera R."/>
            <person name="Culley D."/>
            <person name="Daum C."/>
            <person name="Ezra D."/>
            <person name="Gonzalez J."/>
            <person name="Henrissat B."/>
            <person name="Kuo A."/>
            <person name="Liang C."/>
            <person name="Lipzen A."/>
            <person name="Lutzoni F."/>
            <person name="Magnuson J."/>
            <person name="Mondo S."/>
            <person name="Nolan M."/>
            <person name="Ohm R."/>
            <person name="Pangilinan J."/>
            <person name="Park H.-J."/>
            <person name="Ramirez L."/>
            <person name="Alfaro M."/>
            <person name="Sun H."/>
            <person name="Tritt A."/>
            <person name="Yoshinaga Y."/>
            <person name="Zwiers L.-H."/>
            <person name="Turgeon B."/>
            <person name="Goodwin S."/>
            <person name="Spatafora J."/>
            <person name="Crous P."/>
            <person name="Grigoriev I."/>
        </authorList>
    </citation>
    <scope>NUCLEOTIDE SEQUENCE</scope>
    <source>
        <strain evidence="2">CBS 269.34</strain>
    </source>
</reference>
<keyword evidence="3" id="KW-1185">Reference proteome</keyword>
<evidence type="ECO:0000313" key="2">
    <source>
        <dbReference type="EMBL" id="KAF2496575.1"/>
    </source>
</evidence>
<dbReference type="EMBL" id="MU004187">
    <property type="protein sequence ID" value="KAF2496575.1"/>
    <property type="molecule type" value="Genomic_DNA"/>
</dbReference>
<feature type="region of interest" description="Disordered" evidence="1">
    <location>
        <begin position="75"/>
        <end position="94"/>
    </location>
</feature>
<evidence type="ECO:0000313" key="3">
    <source>
        <dbReference type="Proteomes" id="UP000799750"/>
    </source>
</evidence>
<organism evidence="2 3">
    <name type="scientific">Lophium mytilinum</name>
    <dbReference type="NCBI Taxonomy" id="390894"/>
    <lineage>
        <taxon>Eukaryota</taxon>
        <taxon>Fungi</taxon>
        <taxon>Dikarya</taxon>
        <taxon>Ascomycota</taxon>
        <taxon>Pezizomycotina</taxon>
        <taxon>Dothideomycetes</taxon>
        <taxon>Pleosporomycetidae</taxon>
        <taxon>Mytilinidiales</taxon>
        <taxon>Mytilinidiaceae</taxon>
        <taxon>Lophium</taxon>
    </lineage>
</organism>
<evidence type="ECO:0000256" key="1">
    <source>
        <dbReference type="SAM" id="MobiDB-lite"/>
    </source>
</evidence>
<name>A0A6A6QVY4_9PEZI</name>
<dbReference type="Proteomes" id="UP000799750">
    <property type="component" value="Unassembled WGS sequence"/>
</dbReference>
<proteinExistence type="predicted"/>
<protein>
    <submittedName>
        <fullName evidence="2">Uncharacterized protein</fullName>
    </submittedName>
</protein>
<dbReference type="AlphaFoldDB" id="A0A6A6QVY4"/>
<gene>
    <name evidence="2" type="ORF">BU16DRAFT_336435</name>
</gene>
<dbReference type="OrthoDB" id="10664128at2759"/>
<feature type="compositionally biased region" description="Polar residues" evidence="1">
    <location>
        <begin position="77"/>
        <end position="88"/>
    </location>
</feature>
<accession>A0A6A6QVY4</accession>